<dbReference type="InterPro" id="IPR003673">
    <property type="entry name" value="CoA-Trfase_fam_III"/>
</dbReference>
<reference evidence="1 2" key="1">
    <citation type="submission" date="2019-11" db="EMBL/GenBank/DDBJ databases">
        <title>Acidiferrimicrobium australis gen. nov., sp. nov., an acidophilic and obligately heterotrophic, member of the Actinobacteria that catalyses dissimilatory oxido- reduction of iron isolated from metal-rich acidic water in Chile.</title>
        <authorList>
            <person name="Gonzalez D."/>
            <person name="Huber K."/>
            <person name="Hedrich S."/>
            <person name="Rojas-Villalobos C."/>
            <person name="Quatrini R."/>
            <person name="Dinamarca M.A."/>
            <person name="Schwarz A."/>
            <person name="Canales C."/>
            <person name="Nancucheo I."/>
        </authorList>
    </citation>
    <scope>NUCLEOTIDE SEQUENCE [LARGE SCALE GENOMIC DNA]</scope>
    <source>
        <strain evidence="1 2">USS-CCA1</strain>
    </source>
</reference>
<dbReference type="Gene3D" id="3.40.50.10540">
    <property type="entry name" value="Crotonobetainyl-coa:carnitine coa-transferase, domain 1"/>
    <property type="match status" value="1"/>
</dbReference>
<sequence length="338" mass="35529">MPGPLVGVRIVELAGIGPAPFAGMVLSDLGAEVVRVDRPQQVRPGAPPPVGDVLGRGRRSIAVDLKQDAGRDVVLQLVDSADALIEGFRPGVTERLGLDPTTCLARNPRLVYGRMTGWGQEGPLAGAAGHDINYIALSGTLSLLGRREGPPVPPVNLVGDFGGGGMLLALGVVCGLWEATRSGRGQVVDAAMVDGAALLAAMLWGFHGAGGWGARGTNLLDTGAWYYEVYETADGRYVSLGSLEPQFYAEMLERTGLGADGRGPLPDPGDRSSWPSMKERMAALVRTRTRDEWCALLEGSDACFAPVLDLDEAPGHPHLRARRTFVEVAGVTQPAPAP</sequence>
<gene>
    <name evidence="1" type="ORF">GHK86_14960</name>
</gene>
<comment type="caution">
    <text evidence="1">The sequence shown here is derived from an EMBL/GenBank/DDBJ whole genome shotgun (WGS) entry which is preliminary data.</text>
</comment>
<dbReference type="InterPro" id="IPR044855">
    <property type="entry name" value="CoA-Trfase_III_dom3_sf"/>
</dbReference>
<dbReference type="Proteomes" id="UP000437736">
    <property type="component" value="Unassembled WGS sequence"/>
</dbReference>
<dbReference type="Gene3D" id="3.30.1540.10">
    <property type="entry name" value="formyl-coa transferase, domain 3"/>
    <property type="match status" value="1"/>
</dbReference>
<keyword evidence="1" id="KW-0808">Transferase</keyword>
<name>A0ABW9QVY5_9ACTN</name>
<dbReference type="InterPro" id="IPR023606">
    <property type="entry name" value="CoA-Trfase_III_dom_1_sf"/>
</dbReference>
<organism evidence="1 2">
    <name type="scientific">Acidiferrimicrobium australe</name>
    <dbReference type="NCBI Taxonomy" id="2664430"/>
    <lineage>
        <taxon>Bacteria</taxon>
        <taxon>Bacillati</taxon>
        <taxon>Actinomycetota</taxon>
        <taxon>Acidimicrobiia</taxon>
        <taxon>Acidimicrobiales</taxon>
        <taxon>Acidimicrobiaceae</taxon>
        <taxon>Acidiferrimicrobium</taxon>
    </lineage>
</organism>
<proteinExistence type="predicted"/>
<dbReference type="Pfam" id="PF02515">
    <property type="entry name" value="CoA_transf_3"/>
    <property type="match status" value="1"/>
</dbReference>
<feature type="non-terminal residue" evidence="1">
    <location>
        <position position="338"/>
    </location>
</feature>
<accession>A0ABW9QVY5</accession>
<keyword evidence="2" id="KW-1185">Reference proteome</keyword>
<dbReference type="PANTHER" id="PTHR48228:SF5">
    <property type="entry name" value="ALPHA-METHYLACYL-COA RACEMASE"/>
    <property type="match status" value="1"/>
</dbReference>
<dbReference type="EMBL" id="WJHE01000811">
    <property type="protein sequence ID" value="MST34015.1"/>
    <property type="molecule type" value="Genomic_DNA"/>
</dbReference>
<dbReference type="GO" id="GO:0016740">
    <property type="term" value="F:transferase activity"/>
    <property type="evidence" value="ECO:0007669"/>
    <property type="project" value="UniProtKB-KW"/>
</dbReference>
<evidence type="ECO:0000313" key="2">
    <source>
        <dbReference type="Proteomes" id="UP000437736"/>
    </source>
</evidence>
<evidence type="ECO:0000313" key="1">
    <source>
        <dbReference type="EMBL" id="MST34015.1"/>
    </source>
</evidence>
<dbReference type="PANTHER" id="PTHR48228">
    <property type="entry name" value="SUCCINYL-COA--D-CITRAMALATE COA-TRANSFERASE"/>
    <property type="match status" value="1"/>
</dbReference>
<dbReference type="InterPro" id="IPR050509">
    <property type="entry name" value="CoA-transferase_III"/>
</dbReference>
<protein>
    <submittedName>
        <fullName evidence="1">CoA transferase</fullName>
    </submittedName>
</protein>
<dbReference type="SUPFAM" id="SSF89796">
    <property type="entry name" value="CoA-transferase family III (CaiB/BaiF)"/>
    <property type="match status" value="1"/>
</dbReference>